<reference evidence="1 2" key="1">
    <citation type="submission" date="2019-08" db="EMBL/GenBank/DDBJ databases">
        <title>Seonamhaeicola sediminis sp. nov., isolated from marine sediment.</title>
        <authorList>
            <person name="Cao W.R."/>
        </authorList>
    </citation>
    <scope>NUCLEOTIDE SEQUENCE [LARGE SCALE GENOMIC DNA]</scope>
    <source>
        <strain evidence="1 2">B011</strain>
    </source>
</reference>
<accession>A0A5D0HPN1</accession>
<evidence type="ECO:0000313" key="1">
    <source>
        <dbReference type="EMBL" id="TYA72037.1"/>
    </source>
</evidence>
<evidence type="ECO:0008006" key="3">
    <source>
        <dbReference type="Google" id="ProtNLM"/>
    </source>
</evidence>
<proteinExistence type="predicted"/>
<gene>
    <name evidence="1" type="ORF">FUA24_19205</name>
</gene>
<dbReference type="OrthoDB" id="1117657at2"/>
<keyword evidence="2" id="KW-1185">Reference proteome</keyword>
<evidence type="ECO:0000313" key="2">
    <source>
        <dbReference type="Proteomes" id="UP000323930"/>
    </source>
</evidence>
<dbReference type="AlphaFoldDB" id="A0A5D0HPN1"/>
<dbReference type="Proteomes" id="UP000323930">
    <property type="component" value="Unassembled WGS sequence"/>
</dbReference>
<name>A0A5D0HPN1_9FLAO</name>
<sequence>MLPLLAMASPKLDGKYTKKKTINKEFTVNKNATLKVNSSYGNIDVITWDKNKTVFEITITTSGNDEEKVEERLRDITVDFSASPNLVSAETEFNKKSSSWWSWGKKSKVNVNIHYIVKIPISNNVDINNDYGSINLDKLEGSAEIRCDYGKITTKELMNDNNRLYFDYSQNCYFEYIKNGNINADYSGFTVSKTKSLNINADYSSSKVEVAETINYNCDYGSLKVENANYIKGNGDYLTAVFGDIYKEAYLKADYGAIKIGQLNENTKNVTINGSYTGIKIGFAPNYNFDFDLKLDYASLRESAGLEFTKKIKESTSSYYTGYHGNSSSGNLVKVTSDYGSISLTKN</sequence>
<comment type="caution">
    <text evidence="1">The sequence shown here is derived from an EMBL/GenBank/DDBJ whole genome shotgun (WGS) entry which is preliminary data.</text>
</comment>
<dbReference type="EMBL" id="VSDQ01000718">
    <property type="protein sequence ID" value="TYA72037.1"/>
    <property type="molecule type" value="Genomic_DNA"/>
</dbReference>
<organism evidence="1 2">
    <name type="scientific">Seonamhaeicola marinus</name>
    <dbReference type="NCBI Taxonomy" id="1912246"/>
    <lineage>
        <taxon>Bacteria</taxon>
        <taxon>Pseudomonadati</taxon>
        <taxon>Bacteroidota</taxon>
        <taxon>Flavobacteriia</taxon>
        <taxon>Flavobacteriales</taxon>
        <taxon>Flavobacteriaceae</taxon>
    </lineage>
</organism>
<protein>
    <recommendedName>
        <fullName evidence="3">DUF4097 domain-containing protein</fullName>
    </recommendedName>
</protein>